<evidence type="ECO:0000256" key="6">
    <source>
        <dbReference type="SAM" id="Phobius"/>
    </source>
</evidence>
<organism evidence="7 8">
    <name type="scientific">Lithohypha guttulata</name>
    <dbReference type="NCBI Taxonomy" id="1690604"/>
    <lineage>
        <taxon>Eukaryota</taxon>
        <taxon>Fungi</taxon>
        <taxon>Dikarya</taxon>
        <taxon>Ascomycota</taxon>
        <taxon>Pezizomycotina</taxon>
        <taxon>Eurotiomycetes</taxon>
        <taxon>Chaetothyriomycetidae</taxon>
        <taxon>Chaetothyriales</taxon>
        <taxon>Trichomeriaceae</taxon>
        <taxon>Lithohypha</taxon>
    </lineage>
</organism>
<name>A0ABR0JXS1_9EURO</name>
<dbReference type="Proteomes" id="UP001345013">
    <property type="component" value="Unassembled WGS sequence"/>
</dbReference>
<dbReference type="InterPro" id="IPR051694">
    <property type="entry name" value="Immunoregulatory_rcpt-like"/>
</dbReference>
<comment type="caution">
    <text evidence="7">The sequence shown here is derived from an EMBL/GenBank/DDBJ whole genome shotgun (WGS) entry which is preliminary data.</text>
</comment>
<keyword evidence="2 6" id="KW-0812">Transmembrane</keyword>
<accession>A0ABR0JXS1</accession>
<dbReference type="PANTHER" id="PTHR15549:SF26">
    <property type="entry name" value="AXIAL BUDDING PATTERN PROTEIN 2-RELATED"/>
    <property type="match status" value="1"/>
</dbReference>
<keyword evidence="3 6" id="KW-1133">Transmembrane helix</keyword>
<sequence>MAGLYTAVPNNLFLGPGLLVGKLTPLSTASSTTSMTTLSPTTLSSITSTTSAASVSSTPHKSLGSLSGGAIAGIVVGAVVLLTLVILTVFFVLKRRRRRSSSPDKDPAPSTSEKPRAVEALSERQRAELLAPQRHGSRDNPIEMSSYVVEGPIDEYSAFDLTVSANPRTPPQLHNTPSGWGYAQACSTSSLVTSMSENFMCCTPPLVNAILARVLLLHLVASSDTEVSKEKE</sequence>
<comment type="subcellular location">
    <subcellularLocation>
        <location evidence="1">Membrane</location>
        <topology evidence="1">Single-pass membrane protein</topology>
    </subcellularLocation>
</comment>
<evidence type="ECO:0000256" key="1">
    <source>
        <dbReference type="ARBA" id="ARBA00004167"/>
    </source>
</evidence>
<evidence type="ECO:0000313" key="8">
    <source>
        <dbReference type="Proteomes" id="UP001345013"/>
    </source>
</evidence>
<dbReference type="PANTHER" id="PTHR15549">
    <property type="entry name" value="PAIRED IMMUNOGLOBULIN-LIKE TYPE 2 RECEPTOR"/>
    <property type="match status" value="1"/>
</dbReference>
<reference evidence="7 8" key="1">
    <citation type="submission" date="2023-08" db="EMBL/GenBank/DDBJ databases">
        <title>Black Yeasts Isolated from many extreme environments.</title>
        <authorList>
            <person name="Coleine C."/>
            <person name="Stajich J.E."/>
            <person name="Selbmann L."/>
        </authorList>
    </citation>
    <scope>NUCLEOTIDE SEQUENCE [LARGE SCALE GENOMIC DNA]</scope>
    <source>
        <strain evidence="7 8">CCFEE 5885</strain>
    </source>
</reference>
<feature type="region of interest" description="Disordered" evidence="5">
    <location>
        <begin position="98"/>
        <end position="121"/>
    </location>
</feature>
<evidence type="ECO:0000256" key="2">
    <source>
        <dbReference type="ARBA" id="ARBA00022692"/>
    </source>
</evidence>
<keyword evidence="8" id="KW-1185">Reference proteome</keyword>
<protein>
    <submittedName>
        <fullName evidence="7">Uncharacterized protein</fullName>
    </submittedName>
</protein>
<dbReference type="EMBL" id="JAVRRG010000188">
    <property type="protein sequence ID" value="KAK5079537.1"/>
    <property type="molecule type" value="Genomic_DNA"/>
</dbReference>
<keyword evidence="4 6" id="KW-0472">Membrane</keyword>
<feature type="compositionally biased region" description="Basic and acidic residues" evidence="5">
    <location>
        <begin position="101"/>
        <end position="121"/>
    </location>
</feature>
<feature type="transmembrane region" description="Helical" evidence="6">
    <location>
        <begin position="70"/>
        <end position="93"/>
    </location>
</feature>
<evidence type="ECO:0000256" key="5">
    <source>
        <dbReference type="SAM" id="MobiDB-lite"/>
    </source>
</evidence>
<gene>
    <name evidence="7" type="ORF">LTR24_009190</name>
</gene>
<proteinExistence type="predicted"/>
<evidence type="ECO:0000256" key="3">
    <source>
        <dbReference type="ARBA" id="ARBA00022989"/>
    </source>
</evidence>
<evidence type="ECO:0000313" key="7">
    <source>
        <dbReference type="EMBL" id="KAK5079537.1"/>
    </source>
</evidence>
<evidence type="ECO:0000256" key="4">
    <source>
        <dbReference type="ARBA" id="ARBA00023136"/>
    </source>
</evidence>